<evidence type="ECO:0000256" key="9">
    <source>
        <dbReference type="ARBA" id="ARBA00071212"/>
    </source>
</evidence>
<dbReference type="InterPro" id="IPR027417">
    <property type="entry name" value="P-loop_NTPase"/>
</dbReference>
<evidence type="ECO:0000259" key="11">
    <source>
        <dbReference type="Pfam" id="PF16575"/>
    </source>
</evidence>
<dbReference type="Pfam" id="PF25467">
    <property type="entry name" value="NOL9_C"/>
    <property type="match status" value="1"/>
</dbReference>
<dbReference type="InterPro" id="IPR057573">
    <property type="entry name" value="NOL9_N"/>
</dbReference>
<evidence type="ECO:0000259" key="13">
    <source>
        <dbReference type="Pfam" id="PF25467"/>
    </source>
</evidence>
<dbReference type="InterPro" id="IPR045116">
    <property type="entry name" value="Clp1/Grc3"/>
</dbReference>
<dbReference type="STRING" id="224129.A0A1W4XCT9"/>
<feature type="region of interest" description="Disordered" evidence="10">
    <location>
        <begin position="158"/>
        <end position="212"/>
    </location>
</feature>
<feature type="compositionally biased region" description="Basic residues" evidence="10">
    <location>
        <begin position="161"/>
        <end position="172"/>
    </location>
</feature>
<evidence type="ECO:0000256" key="3">
    <source>
        <dbReference type="ARBA" id="ARBA00022552"/>
    </source>
</evidence>
<evidence type="ECO:0000313" key="14">
    <source>
        <dbReference type="Proteomes" id="UP000192223"/>
    </source>
</evidence>
<dbReference type="PANTHER" id="PTHR12755:SF3">
    <property type="entry name" value="POLYNUCLEOTIDE 5'-HYDROXYL-KINASE NOL9"/>
    <property type="match status" value="1"/>
</dbReference>
<dbReference type="Gene3D" id="3.40.50.300">
    <property type="entry name" value="P-loop containing nucleotide triphosphate hydrolases"/>
    <property type="match status" value="1"/>
</dbReference>
<dbReference type="Proteomes" id="UP000192223">
    <property type="component" value="Unplaced"/>
</dbReference>
<evidence type="ECO:0000259" key="12">
    <source>
        <dbReference type="Pfam" id="PF24419"/>
    </source>
</evidence>
<evidence type="ECO:0000256" key="8">
    <source>
        <dbReference type="ARBA" id="ARBA00023242"/>
    </source>
</evidence>
<evidence type="ECO:0000256" key="10">
    <source>
        <dbReference type="SAM" id="MobiDB-lite"/>
    </source>
</evidence>
<protein>
    <recommendedName>
        <fullName evidence="9">Polynucleotide 5'-hydroxyl-kinase NOL9</fullName>
    </recommendedName>
</protein>
<feature type="domain" description="NOL9 N-terminal" evidence="12">
    <location>
        <begin position="428"/>
        <end position="558"/>
    </location>
</feature>
<dbReference type="FunCoup" id="A0A1W4XCT9">
    <property type="interactions" value="779"/>
</dbReference>
<evidence type="ECO:0000256" key="4">
    <source>
        <dbReference type="ARBA" id="ARBA00022679"/>
    </source>
</evidence>
<feature type="compositionally biased region" description="Polar residues" evidence="10">
    <location>
        <begin position="363"/>
        <end position="384"/>
    </location>
</feature>
<comment type="subcellular location">
    <subcellularLocation>
        <location evidence="1">Nucleus</location>
        <location evidence="1">Nucleolus</location>
    </subcellularLocation>
</comment>
<feature type="compositionally biased region" description="Low complexity" evidence="10">
    <location>
        <begin position="177"/>
        <end position="186"/>
    </location>
</feature>
<dbReference type="PANTHER" id="PTHR12755">
    <property type="entry name" value="CLEAVAGE/POLYADENYLATION FACTOR IA SUBUNIT CLP1P"/>
    <property type="match status" value="1"/>
</dbReference>
<feature type="domain" description="NOL9 C-terminal" evidence="13">
    <location>
        <begin position="808"/>
        <end position="892"/>
    </location>
</feature>
<feature type="domain" description="Clp1 P-loop" evidence="11">
    <location>
        <begin position="596"/>
        <end position="742"/>
    </location>
</feature>
<keyword evidence="6" id="KW-0418">Kinase</keyword>
<dbReference type="AlphaFoldDB" id="A0A1W4XCT9"/>
<dbReference type="GO" id="GO:0005524">
    <property type="term" value="F:ATP binding"/>
    <property type="evidence" value="ECO:0007669"/>
    <property type="project" value="UniProtKB-KW"/>
</dbReference>
<evidence type="ECO:0000313" key="15">
    <source>
        <dbReference type="RefSeq" id="XP_018333941.1"/>
    </source>
</evidence>
<dbReference type="RefSeq" id="XP_018333941.1">
    <property type="nucleotide sequence ID" value="XM_018478439.2"/>
</dbReference>
<proteinExistence type="inferred from homology"/>
<comment type="similarity">
    <text evidence="2">Belongs to the Clp1 family. NOL9/GRC3 subfamily.</text>
</comment>
<dbReference type="GO" id="GO:0005730">
    <property type="term" value="C:nucleolus"/>
    <property type="evidence" value="ECO:0007669"/>
    <property type="project" value="UniProtKB-SubCell"/>
</dbReference>
<dbReference type="KEGG" id="apln:108743031"/>
<dbReference type="GO" id="GO:0000448">
    <property type="term" value="P:cleavage in ITS2 between 5.8S rRNA and LSU-rRNA of tricistronic rRNA transcript (SSU-rRNA, 5.8S rRNA, LSU-rRNA)"/>
    <property type="evidence" value="ECO:0007669"/>
    <property type="project" value="TreeGrafter"/>
</dbReference>
<keyword evidence="5" id="KW-0547">Nucleotide-binding</keyword>
<keyword evidence="7" id="KW-0067">ATP-binding</keyword>
<feature type="region of interest" description="Disordered" evidence="10">
    <location>
        <begin position="361"/>
        <end position="386"/>
    </location>
</feature>
<evidence type="ECO:0000256" key="1">
    <source>
        <dbReference type="ARBA" id="ARBA00004604"/>
    </source>
</evidence>
<evidence type="ECO:0000256" key="5">
    <source>
        <dbReference type="ARBA" id="ARBA00022741"/>
    </source>
</evidence>
<dbReference type="InterPro" id="IPR057570">
    <property type="entry name" value="NOL9_C"/>
</dbReference>
<dbReference type="GO" id="GO:0051731">
    <property type="term" value="F:polynucleotide 5'-hydroxyl-kinase activity"/>
    <property type="evidence" value="ECO:0007669"/>
    <property type="project" value="InterPro"/>
</dbReference>
<accession>A0A1W4XCT9</accession>
<dbReference type="InParanoid" id="A0A1W4XCT9"/>
<reference evidence="15" key="1">
    <citation type="submission" date="2025-08" db="UniProtKB">
        <authorList>
            <consortium name="RefSeq"/>
        </authorList>
    </citation>
    <scope>IDENTIFICATION</scope>
    <source>
        <tissue evidence="15">Entire body</tissue>
    </source>
</reference>
<keyword evidence="14" id="KW-1185">Reference proteome</keyword>
<dbReference type="SUPFAM" id="SSF52540">
    <property type="entry name" value="P-loop containing nucleoside triphosphate hydrolases"/>
    <property type="match status" value="1"/>
</dbReference>
<evidence type="ECO:0000256" key="6">
    <source>
        <dbReference type="ARBA" id="ARBA00022777"/>
    </source>
</evidence>
<keyword evidence="8" id="KW-0539">Nucleus</keyword>
<name>A0A1W4XCT9_AGRPL</name>
<organism evidence="14 15">
    <name type="scientific">Agrilus planipennis</name>
    <name type="common">Emerald ash borer</name>
    <name type="synonym">Agrilus marcopoli</name>
    <dbReference type="NCBI Taxonomy" id="224129"/>
    <lineage>
        <taxon>Eukaryota</taxon>
        <taxon>Metazoa</taxon>
        <taxon>Ecdysozoa</taxon>
        <taxon>Arthropoda</taxon>
        <taxon>Hexapoda</taxon>
        <taxon>Insecta</taxon>
        <taxon>Pterygota</taxon>
        <taxon>Neoptera</taxon>
        <taxon>Endopterygota</taxon>
        <taxon>Coleoptera</taxon>
        <taxon>Polyphaga</taxon>
        <taxon>Elateriformia</taxon>
        <taxon>Buprestoidea</taxon>
        <taxon>Buprestidae</taxon>
        <taxon>Agrilinae</taxon>
        <taxon>Agrilus</taxon>
    </lineage>
</organism>
<dbReference type="Pfam" id="PF24419">
    <property type="entry name" value="Cupin_NOL9"/>
    <property type="match status" value="1"/>
</dbReference>
<gene>
    <name evidence="15" type="primary">LOC108743031</name>
</gene>
<evidence type="ECO:0000256" key="7">
    <source>
        <dbReference type="ARBA" id="ARBA00022840"/>
    </source>
</evidence>
<evidence type="ECO:0000256" key="2">
    <source>
        <dbReference type="ARBA" id="ARBA00011003"/>
    </source>
</evidence>
<keyword evidence="3" id="KW-0698">rRNA processing</keyword>
<dbReference type="InterPro" id="IPR032319">
    <property type="entry name" value="CLP1_P"/>
</dbReference>
<sequence>MDKKTTKGIYRDDLRIYPRVSNSTLKNKKNTHEEQLKEDVQSYLSDTFLPTPEMLKCTLPANTNPKRRKTVSFSNDVNTPDSKTLQRECTPYKFKHKKSKLDKKPNNLVLNFCSSDSYIFEKESNCDSIGMTDSSFVSSAVGSSLLLPSLSEFATFENPQRKKLKKKTKKRKLETTSSSDSLSDNSATKNSIQRHNKKIKEHTTKTIGSNQYFGKNTQSNMLVKKLITFEKNDNNHMQPSTYFDVDEVHFEGKVTDPLTEVGNNSQTEDDNIKEILNTDIPKITYEVQNVEMSVGDNNYTIPENFPKQITETYAEFCSTLETSVGNISLEDSVFASDIYTQNETSFSISSAFEEDDVEIEPSFSLSDDSADDNNTSEANLNPPKSNIKDAGETLNGFCSPSPLMEQCNGFINPPEVYENEENPQTAVANFFQLDNSLIIIIKPESKLYFNGYLLVTVLQGAVEVLGYKLTPNSKSAKIYSPRGNGCLYFETVEENNIADLDAHPKLKELHIQNSSLEELLKDCQPNDAMIYCETFENSSLKFMENYVTQPIFPKPDETGLRCVFTDRIDNWKIFEPNEEWECLRNVDVTDKIFICGGKGVGKSSMLRYCINSLLAKFSKILVIDLDPGQPEFTLPGCVSAVIIDEPIFGPNYTQLRKTERSFFVSNIDVSNEPREYLNAVKEIVTYTRTLKPMVTFVNYMGYSRGLGVNLAASVITILCPTILIQIKSKHIQRNFKENLTPEFIENQAKLFLPYFEASLNYQYVSIGSVADGNRNADTSAKQLREMRIFWYFGKIVSPERNLLTDKNVPVYEISLSDIKIIHNKKIVPPLVVNGNLVCLCHKRQEYDSCVCIGWGIVRAVDLVNDKLYLITPVLPEDLELINYIALGSIYLPDSIYLSNSCSSGLMPYVAQGVLNIFGEIPKRIQEYNRRKIFVH</sequence>
<dbReference type="GeneID" id="108743031"/>
<dbReference type="Pfam" id="PF16575">
    <property type="entry name" value="CLP1_P"/>
    <property type="match status" value="1"/>
</dbReference>
<keyword evidence="4" id="KW-0808">Transferase</keyword>
<dbReference type="OrthoDB" id="2405412at2759"/>